<dbReference type="Pfam" id="PF04718">
    <property type="entry name" value="ATP-synt_G"/>
    <property type="match status" value="1"/>
</dbReference>
<dbReference type="PANTHER" id="PTHR12386">
    <property type="entry name" value="ATP SYNTHASE SUBUNIT"/>
    <property type="match status" value="1"/>
</dbReference>
<evidence type="ECO:0000256" key="1">
    <source>
        <dbReference type="ARBA" id="ARBA00004325"/>
    </source>
</evidence>
<keyword evidence="8 10" id="KW-0472">Membrane</keyword>
<dbReference type="GO" id="GO:0045259">
    <property type="term" value="C:proton-transporting ATP synthase complex"/>
    <property type="evidence" value="ECO:0007669"/>
    <property type="project" value="UniProtKB-UniRule"/>
</dbReference>
<evidence type="ECO:0000256" key="8">
    <source>
        <dbReference type="ARBA" id="ARBA00023136"/>
    </source>
</evidence>
<proteinExistence type="inferred from homology"/>
<evidence type="ECO:0000256" key="9">
    <source>
        <dbReference type="ARBA" id="ARBA00023310"/>
    </source>
</evidence>
<evidence type="ECO:0000256" key="2">
    <source>
        <dbReference type="ARBA" id="ARBA00005699"/>
    </source>
</evidence>
<evidence type="ECO:0000256" key="4">
    <source>
        <dbReference type="ARBA" id="ARBA00022547"/>
    </source>
</evidence>
<keyword evidence="7 10" id="KW-0496">Mitochondrion</keyword>
<dbReference type="GeneID" id="109471974"/>
<keyword evidence="6 10" id="KW-0406">Ion transport</keyword>
<dbReference type="GO" id="GO:0015986">
    <property type="term" value="P:proton motive force-driven ATP synthesis"/>
    <property type="evidence" value="ECO:0007669"/>
    <property type="project" value="UniProtKB-UniRule"/>
</dbReference>
<comment type="similarity">
    <text evidence="2 10">Belongs to the ATPase g subunit family.</text>
</comment>
<dbReference type="KEGG" id="bbel:109471974"/>
<accession>A0A6P4YZG3</accession>
<gene>
    <name evidence="12" type="primary">LOC109471974</name>
</gene>
<evidence type="ECO:0000256" key="3">
    <source>
        <dbReference type="ARBA" id="ARBA00022448"/>
    </source>
</evidence>
<keyword evidence="3 10" id="KW-0813">Transport</keyword>
<dbReference type="AlphaFoldDB" id="A0A6P4YZG3"/>
<evidence type="ECO:0000313" key="12">
    <source>
        <dbReference type="RefSeq" id="XP_019627084.1"/>
    </source>
</evidence>
<keyword evidence="9 10" id="KW-0066">ATP synthesis</keyword>
<dbReference type="GO" id="GO:0031966">
    <property type="term" value="C:mitochondrial membrane"/>
    <property type="evidence" value="ECO:0007669"/>
    <property type="project" value="UniProtKB-SubCell"/>
</dbReference>
<dbReference type="InterPro" id="IPR016702">
    <property type="entry name" value="ATP5MG_metazoa"/>
</dbReference>
<keyword evidence="5 10" id="KW-0375">Hydrogen ion transport</keyword>
<dbReference type="GO" id="GO:0015078">
    <property type="term" value="F:proton transmembrane transporter activity"/>
    <property type="evidence" value="ECO:0007669"/>
    <property type="project" value="UniProtKB-UniRule"/>
</dbReference>
<evidence type="ECO:0000256" key="5">
    <source>
        <dbReference type="ARBA" id="ARBA00022781"/>
    </source>
</evidence>
<dbReference type="PIRSF" id="PIRSF017835">
    <property type="entry name" value="ATP-synth_g_mitoch_animal"/>
    <property type="match status" value="1"/>
</dbReference>
<dbReference type="RefSeq" id="XP_019627084.1">
    <property type="nucleotide sequence ID" value="XM_019771525.1"/>
</dbReference>
<keyword evidence="11" id="KW-1185">Reference proteome</keyword>
<comment type="subcellular location">
    <subcellularLocation>
        <location evidence="1">Mitochondrion membrane</location>
    </subcellularLocation>
</comment>
<dbReference type="InterPro" id="IPR006808">
    <property type="entry name" value="ATP_synth_F0_gsu_mt"/>
</dbReference>
<protein>
    <recommendedName>
        <fullName evidence="10">ATP synthase subunit g</fullName>
        <shortName evidence="10">ATPase subunit g</shortName>
    </recommendedName>
</protein>
<evidence type="ECO:0000256" key="7">
    <source>
        <dbReference type="ARBA" id="ARBA00023128"/>
    </source>
</evidence>
<evidence type="ECO:0000256" key="6">
    <source>
        <dbReference type="ARBA" id="ARBA00023065"/>
    </source>
</evidence>
<reference evidence="12" key="1">
    <citation type="submission" date="2025-08" db="UniProtKB">
        <authorList>
            <consortium name="RefSeq"/>
        </authorList>
    </citation>
    <scope>IDENTIFICATION</scope>
    <source>
        <tissue evidence="12">Gonad</tissue>
    </source>
</reference>
<evidence type="ECO:0000313" key="11">
    <source>
        <dbReference type="Proteomes" id="UP000515135"/>
    </source>
</evidence>
<dbReference type="OrthoDB" id="437at2759"/>
<evidence type="ECO:0000256" key="10">
    <source>
        <dbReference type="PIRNR" id="PIRNR017835"/>
    </source>
</evidence>
<dbReference type="Proteomes" id="UP000515135">
    <property type="component" value="Unplaced"/>
</dbReference>
<sequence>MAALAQRMVTAVTTKGPVLAKNAVEFSKPRLQTFWYYAKVELVPPTPAEIPKITEGFSNLVKAVRTGAWAQTTVREGVRNTVVAAEIGFWFFIGEIIGRRSLIGYNV</sequence>
<keyword evidence="4 10" id="KW-0138">CF(0)</keyword>
<name>A0A6P4YZG3_BRABE</name>
<organism evidence="11 12">
    <name type="scientific">Branchiostoma belcheri</name>
    <name type="common">Amphioxus</name>
    <dbReference type="NCBI Taxonomy" id="7741"/>
    <lineage>
        <taxon>Eukaryota</taxon>
        <taxon>Metazoa</taxon>
        <taxon>Chordata</taxon>
        <taxon>Cephalochordata</taxon>
        <taxon>Leptocardii</taxon>
        <taxon>Amphioxiformes</taxon>
        <taxon>Branchiostomatidae</taxon>
        <taxon>Branchiostoma</taxon>
    </lineage>
</organism>